<gene>
    <name evidence="8" type="ORF">ABDB84_16015</name>
</gene>
<organism evidence="8 9">
    <name type="scientific">Uliginosibacterium sediminicola</name>
    <dbReference type="NCBI Taxonomy" id="2024550"/>
    <lineage>
        <taxon>Bacteria</taxon>
        <taxon>Pseudomonadati</taxon>
        <taxon>Pseudomonadota</taxon>
        <taxon>Betaproteobacteria</taxon>
        <taxon>Rhodocyclales</taxon>
        <taxon>Zoogloeaceae</taxon>
        <taxon>Uliginosibacterium</taxon>
    </lineage>
</organism>
<evidence type="ECO:0000256" key="2">
    <source>
        <dbReference type="ARBA" id="ARBA00022475"/>
    </source>
</evidence>
<dbReference type="InterPro" id="IPR011701">
    <property type="entry name" value="MFS"/>
</dbReference>
<accession>A0ABU9Z270</accession>
<dbReference type="PANTHER" id="PTHR43124:SF3">
    <property type="entry name" value="CHLORAMPHENICOL EFFLUX PUMP RV0191"/>
    <property type="match status" value="1"/>
</dbReference>
<comment type="caution">
    <text evidence="8">The sequence shown here is derived from an EMBL/GenBank/DDBJ whole genome shotgun (WGS) entry which is preliminary data.</text>
</comment>
<evidence type="ECO:0000256" key="6">
    <source>
        <dbReference type="SAM" id="Phobius"/>
    </source>
</evidence>
<keyword evidence="2" id="KW-1003">Cell membrane</keyword>
<feature type="transmembrane region" description="Helical" evidence="6">
    <location>
        <begin position="171"/>
        <end position="189"/>
    </location>
</feature>
<feature type="transmembrane region" description="Helical" evidence="6">
    <location>
        <begin position="143"/>
        <end position="165"/>
    </location>
</feature>
<keyword evidence="4 6" id="KW-1133">Transmembrane helix</keyword>
<dbReference type="PANTHER" id="PTHR43124">
    <property type="entry name" value="PURINE EFFLUX PUMP PBUE"/>
    <property type="match status" value="1"/>
</dbReference>
<dbReference type="InterPro" id="IPR001958">
    <property type="entry name" value="Tet-R_TetA/multi-R_MdtG-like"/>
</dbReference>
<feature type="transmembrane region" description="Helical" evidence="6">
    <location>
        <begin position="254"/>
        <end position="273"/>
    </location>
</feature>
<name>A0ABU9Z270_9RHOO</name>
<feature type="transmembrane region" description="Helical" evidence="6">
    <location>
        <begin position="106"/>
        <end position="131"/>
    </location>
</feature>
<dbReference type="EMBL" id="JBDIVE010000010">
    <property type="protein sequence ID" value="MEN3069988.1"/>
    <property type="molecule type" value="Genomic_DNA"/>
</dbReference>
<evidence type="ECO:0000256" key="3">
    <source>
        <dbReference type="ARBA" id="ARBA00022692"/>
    </source>
</evidence>
<feature type="transmembrane region" description="Helical" evidence="6">
    <location>
        <begin position="368"/>
        <end position="387"/>
    </location>
</feature>
<proteinExistence type="predicted"/>
<protein>
    <submittedName>
        <fullName evidence="8">MFS transporter</fullName>
    </submittedName>
</protein>
<dbReference type="Proteomes" id="UP001410394">
    <property type="component" value="Unassembled WGS sequence"/>
</dbReference>
<dbReference type="InterPro" id="IPR020846">
    <property type="entry name" value="MFS_dom"/>
</dbReference>
<evidence type="ECO:0000256" key="4">
    <source>
        <dbReference type="ARBA" id="ARBA00022989"/>
    </source>
</evidence>
<evidence type="ECO:0000256" key="5">
    <source>
        <dbReference type="ARBA" id="ARBA00023136"/>
    </source>
</evidence>
<keyword evidence="9" id="KW-1185">Reference proteome</keyword>
<dbReference type="SUPFAM" id="SSF103473">
    <property type="entry name" value="MFS general substrate transporter"/>
    <property type="match status" value="1"/>
</dbReference>
<evidence type="ECO:0000313" key="9">
    <source>
        <dbReference type="Proteomes" id="UP001410394"/>
    </source>
</evidence>
<evidence type="ECO:0000259" key="7">
    <source>
        <dbReference type="PROSITE" id="PS50850"/>
    </source>
</evidence>
<dbReference type="Pfam" id="PF07690">
    <property type="entry name" value="MFS_1"/>
    <property type="match status" value="1"/>
</dbReference>
<dbReference type="InterPro" id="IPR050189">
    <property type="entry name" value="MFS_Efflux_Transporters"/>
</dbReference>
<feature type="transmembrane region" description="Helical" evidence="6">
    <location>
        <begin position="81"/>
        <end position="100"/>
    </location>
</feature>
<feature type="transmembrane region" description="Helical" evidence="6">
    <location>
        <begin position="54"/>
        <end position="74"/>
    </location>
</feature>
<keyword evidence="5 6" id="KW-0472">Membrane</keyword>
<sequence>MFTAQLSRFFAKAPTQVLSLIAVSVLAHVTMSGGRVAASLFALRHGGSEAMAGIAYSLYGLLPALLSLHMGRWIDRVGPRLVMRLSLIAMICGLALPVLWLNLPVILLTATLGGFGFGSYMLAANVCVSYMDFEQESERVGMIGWLQLGNSVSSVVGPSLVGLLIDFSGFRAAFGGLALIVLGSFLTSYRVHLPDGKRERARAPRGDASVVRMVFSSPQLLRIYILAMTVSMAWDGFNFMVPVLGQARGYSATVIGMVLSAFAIGTFAIRAALPWLSRRMPEWRQLSLAFALTASVFFLLPLARSSVLLATLGFIFGLAAGAGQPNILSLIYRAMPDGKAGEGAGLRSMMGNLMGLTGPSVYGAVSTLFGAVPVFLIIACVMSVSSWQAQRGAHHSLQAG</sequence>
<dbReference type="PRINTS" id="PR01035">
    <property type="entry name" value="TCRTETA"/>
</dbReference>
<dbReference type="RefSeq" id="WP_345920763.1">
    <property type="nucleotide sequence ID" value="NZ_JBDIVE010000010.1"/>
</dbReference>
<feature type="transmembrane region" description="Helical" evidence="6">
    <location>
        <begin position="210"/>
        <end position="234"/>
    </location>
</feature>
<reference evidence="8 9" key="1">
    <citation type="journal article" date="2018" name="Int. J. Syst. Evol. Microbiol.">
        <title>Uliginosibacterium sediminicola sp. nov., isolated from freshwater sediment.</title>
        <authorList>
            <person name="Hwang W.M."/>
            <person name="Kim S.M."/>
            <person name="Kang K."/>
            <person name="Ahn T.Y."/>
        </authorList>
    </citation>
    <scope>NUCLEOTIDE SEQUENCE [LARGE SCALE GENOMIC DNA]</scope>
    <source>
        <strain evidence="8 9">M1-21</strain>
    </source>
</reference>
<evidence type="ECO:0000256" key="1">
    <source>
        <dbReference type="ARBA" id="ARBA00004651"/>
    </source>
</evidence>
<evidence type="ECO:0000313" key="8">
    <source>
        <dbReference type="EMBL" id="MEN3069988.1"/>
    </source>
</evidence>
<dbReference type="Gene3D" id="1.20.1250.20">
    <property type="entry name" value="MFS general substrate transporter like domains"/>
    <property type="match status" value="1"/>
</dbReference>
<keyword evidence="3 6" id="KW-0812">Transmembrane</keyword>
<feature type="transmembrane region" description="Helical" evidence="6">
    <location>
        <begin position="285"/>
        <end position="303"/>
    </location>
</feature>
<feature type="domain" description="Major facilitator superfamily (MFS) profile" evidence="7">
    <location>
        <begin position="1"/>
        <end position="391"/>
    </location>
</feature>
<dbReference type="PROSITE" id="PS50850">
    <property type="entry name" value="MFS"/>
    <property type="match status" value="1"/>
</dbReference>
<comment type="subcellular location">
    <subcellularLocation>
        <location evidence="1">Cell membrane</location>
        <topology evidence="1">Multi-pass membrane protein</topology>
    </subcellularLocation>
</comment>
<dbReference type="InterPro" id="IPR036259">
    <property type="entry name" value="MFS_trans_sf"/>
</dbReference>